<dbReference type="PANTHER" id="PTHR11471:SF3">
    <property type="entry name" value="TUMOR NECROSIS FACTOR LIGAND SUPERFAMILY MEMBER 11"/>
    <property type="match status" value="1"/>
</dbReference>
<dbReference type="GeneTree" id="ENSGT01130000278318"/>
<dbReference type="GO" id="GO:0005615">
    <property type="term" value="C:extracellular space"/>
    <property type="evidence" value="ECO:0007669"/>
    <property type="project" value="UniProtKB-KW"/>
</dbReference>
<dbReference type="GO" id="GO:0006955">
    <property type="term" value="P:immune response"/>
    <property type="evidence" value="ECO:0007669"/>
    <property type="project" value="InterPro"/>
</dbReference>
<dbReference type="GO" id="GO:0005164">
    <property type="term" value="F:tumor necrosis factor receptor binding"/>
    <property type="evidence" value="ECO:0007669"/>
    <property type="project" value="InterPro"/>
</dbReference>
<dbReference type="PROSITE" id="PS50049">
    <property type="entry name" value="THD_2"/>
    <property type="match status" value="1"/>
</dbReference>
<dbReference type="InterPro" id="IPR006052">
    <property type="entry name" value="TNF_dom"/>
</dbReference>
<dbReference type="GO" id="GO:0016020">
    <property type="term" value="C:membrane"/>
    <property type="evidence" value="ECO:0007669"/>
    <property type="project" value="UniProtKB-SubCell"/>
</dbReference>
<organism evidence="6 7">
    <name type="scientific">Latimeria chalumnae</name>
    <name type="common">Coelacanth</name>
    <dbReference type="NCBI Taxonomy" id="7897"/>
    <lineage>
        <taxon>Eukaryota</taxon>
        <taxon>Metazoa</taxon>
        <taxon>Chordata</taxon>
        <taxon>Craniata</taxon>
        <taxon>Vertebrata</taxon>
        <taxon>Euteleostomi</taxon>
        <taxon>Coelacanthiformes</taxon>
        <taxon>Coelacanthidae</taxon>
        <taxon>Latimeria</taxon>
    </lineage>
</organism>
<protein>
    <submittedName>
        <fullName evidence="6">TNF superfamily member 11</fullName>
    </submittedName>
</protein>
<evidence type="ECO:0000259" key="5">
    <source>
        <dbReference type="PROSITE" id="PS50049"/>
    </source>
</evidence>
<reference evidence="6" key="2">
    <citation type="submission" date="2025-08" db="UniProtKB">
        <authorList>
            <consortium name="Ensembl"/>
        </authorList>
    </citation>
    <scope>IDENTIFICATION</scope>
</reference>
<dbReference type="GO" id="GO:0005125">
    <property type="term" value="F:cytokine activity"/>
    <property type="evidence" value="ECO:0007669"/>
    <property type="project" value="UniProtKB-KW"/>
</dbReference>
<dbReference type="InParanoid" id="H3AHV3"/>
<keyword evidence="4" id="KW-0472">Membrane</keyword>
<dbReference type="EMBL" id="AFYH01215417">
    <property type="status" value="NOT_ANNOTATED_CDS"/>
    <property type="molecule type" value="Genomic_DNA"/>
</dbReference>
<comment type="subcellular location">
    <subcellularLocation>
        <location evidence="1">Membrane</location>
    </subcellularLocation>
</comment>
<dbReference type="eggNOG" id="ENOG502R8MX">
    <property type="taxonomic scope" value="Eukaryota"/>
</dbReference>
<dbReference type="FunCoup" id="H3AHV3">
    <property type="interactions" value="382"/>
</dbReference>
<proteinExistence type="inferred from homology"/>
<dbReference type="InterPro" id="IPR008983">
    <property type="entry name" value="Tumour_necrosis_fac-like_dom"/>
</dbReference>
<sequence length="169" mass="19667">FMDPAKKSEPERRPTSHLTIKRSKYSYNSTLQLLTSWEDNLGLAHASNMTYKDGKLKIHQDGFYYVYTNICFRHHETSGRNDLTGKGIQLMLYMYHQKVTGSKPRYLMKGGSTKYWSSHTEHNFYCIYQGGIFKLKSGDEIFLKISYASLLDQSQEASYFGAFKLRDLE</sequence>
<dbReference type="Gene3D" id="2.60.120.40">
    <property type="match status" value="1"/>
</dbReference>
<feature type="domain" description="THD" evidence="5">
    <location>
        <begin position="14"/>
        <end position="165"/>
    </location>
</feature>
<keyword evidence="7" id="KW-1185">Reference proteome</keyword>
<gene>
    <name evidence="6" type="primary">TNFSF11</name>
</gene>
<evidence type="ECO:0000256" key="2">
    <source>
        <dbReference type="ARBA" id="ARBA00008670"/>
    </source>
</evidence>
<accession>H3AHV3</accession>
<evidence type="ECO:0000313" key="7">
    <source>
        <dbReference type="Proteomes" id="UP000008672"/>
    </source>
</evidence>
<name>H3AHV3_LATCH</name>
<dbReference type="SUPFAM" id="SSF49842">
    <property type="entry name" value="TNF-like"/>
    <property type="match status" value="1"/>
</dbReference>
<dbReference type="CDD" id="cd00184">
    <property type="entry name" value="TNF"/>
    <property type="match status" value="1"/>
</dbReference>
<reference evidence="6" key="3">
    <citation type="submission" date="2025-09" db="UniProtKB">
        <authorList>
            <consortium name="Ensembl"/>
        </authorList>
    </citation>
    <scope>IDENTIFICATION</scope>
</reference>
<keyword evidence="3" id="KW-0202">Cytokine</keyword>
<dbReference type="OMA" id="GASTWCS"/>
<dbReference type="HOGENOM" id="CLU_070352_0_0_1"/>
<comment type="similarity">
    <text evidence="2">Belongs to the tumor necrosis factor family.</text>
</comment>
<evidence type="ECO:0000256" key="1">
    <source>
        <dbReference type="ARBA" id="ARBA00004370"/>
    </source>
</evidence>
<dbReference type="SMART" id="SM00207">
    <property type="entry name" value="TNF"/>
    <property type="match status" value="1"/>
</dbReference>
<evidence type="ECO:0000313" key="6">
    <source>
        <dbReference type="Ensembl" id="ENSLACP00000009224.1"/>
    </source>
</evidence>
<reference evidence="7" key="1">
    <citation type="submission" date="2011-08" db="EMBL/GenBank/DDBJ databases">
        <title>The draft genome of Latimeria chalumnae.</title>
        <authorList>
            <person name="Di Palma F."/>
            <person name="Alfoldi J."/>
            <person name="Johnson J."/>
            <person name="Berlin A."/>
            <person name="Gnerre S."/>
            <person name="Jaffe D."/>
            <person name="MacCallum I."/>
            <person name="Young S."/>
            <person name="Walker B.J."/>
            <person name="Lander E."/>
            <person name="Lindblad-Toh K."/>
        </authorList>
    </citation>
    <scope>NUCLEOTIDE SEQUENCE [LARGE SCALE GENOMIC DNA]</scope>
    <source>
        <strain evidence="7">Wild caught</strain>
    </source>
</reference>
<dbReference type="Ensembl" id="ENSLACT00000009295.1">
    <property type="protein sequence ID" value="ENSLACP00000009224.1"/>
    <property type="gene ID" value="ENSLACG00000008140.1"/>
</dbReference>
<dbReference type="AlphaFoldDB" id="H3AHV3"/>
<dbReference type="PANTHER" id="PTHR11471">
    <property type="entry name" value="TUMOR NECROSIS FACTOR FAMILY MEMBER"/>
    <property type="match status" value="1"/>
</dbReference>
<dbReference type="Pfam" id="PF00229">
    <property type="entry name" value="TNF"/>
    <property type="match status" value="1"/>
</dbReference>
<dbReference type="Proteomes" id="UP000008672">
    <property type="component" value="Unassembled WGS sequence"/>
</dbReference>
<evidence type="ECO:0000256" key="3">
    <source>
        <dbReference type="ARBA" id="ARBA00022514"/>
    </source>
</evidence>
<dbReference type="STRING" id="7897.ENSLACP00000009224"/>
<evidence type="ECO:0000256" key="4">
    <source>
        <dbReference type="ARBA" id="ARBA00023136"/>
    </source>
</evidence>